<dbReference type="EMBL" id="BKAB01000012">
    <property type="protein sequence ID" value="GEP23491.1"/>
    <property type="molecule type" value="Genomic_DNA"/>
</dbReference>
<evidence type="ECO:0000313" key="1">
    <source>
        <dbReference type="EMBL" id="GEP23491.1"/>
    </source>
</evidence>
<comment type="caution">
    <text evidence="1">The sequence shown here is derived from an EMBL/GenBank/DDBJ whole genome shotgun (WGS) entry which is preliminary data.</text>
</comment>
<reference evidence="1 2" key="1">
    <citation type="submission" date="2019-07" db="EMBL/GenBank/DDBJ databases">
        <title>Whole genome shotgun sequence of Lactobacillus diolivorans NBRC 107869.</title>
        <authorList>
            <person name="Hosoyama A."/>
            <person name="Uohara A."/>
            <person name="Ohji S."/>
            <person name="Ichikawa N."/>
        </authorList>
    </citation>
    <scope>NUCLEOTIDE SEQUENCE [LARGE SCALE GENOMIC DNA]</scope>
    <source>
        <strain evidence="1 2">NBRC 107869</strain>
    </source>
</reference>
<organism evidence="1 2">
    <name type="scientific">Lentilactobacillus diolivorans</name>
    <dbReference type="NCBI Taxonomy" id="179838"/>
    <lineage>
        <taxon>Bacteria</taxon>
        <taxon>Bacillati</taxon>
        <taxon>Bacillota</taxon>
        <taxon>Bacilli</taxon>
        <taxon>Lactobacillales</taxon>
        <taxon>Lactobacillaceae</taxon>
        <taxon>Lentilactobacillus</taxon>
    </lineage>
</organism>
<dbReference type="Gene3D" id="3.20.80.10">
    <property type="entry name" value="Regulatory factor, effector binding domain"/>
    <property type="match status" value="1"/>
</dbReference>
<protein>
    <recommendedName>
        <fullName evidence="3">GyrI-like small molecule binding domain-containing protein</fullName>
    </recommendedName>
</protein>
<proteinExistence type="predicted"/>
<dbReference type="InterPro" id="IPR011256">
    <property type="entry name" value="Reg_factor_effector_dom_sf"/>
</dbReference>
<gene>
    <name evidence="1" type="ORF">LDI01_10840</name>
</gene>
<name>A0ABQ0XBL5_9LACO</name>
<keyword evidence="2" id="KW-1185">Reference proteome</keyword>
<sequence>MFNWETYEPDEYSKSEHAHFVDLTTRSYITAEGHATKHTDDPEFLRLAKAAARIAKTISGGPEEDIPVSGFKAYVPYPVQAVWRKTDDGEDFKIWIKQPLFIDENAFKAALEKIHFVNTHREELHFEQLAEGIEVQTINHGPIKSENCQAFQVLNKTIKEGNYKRTRPNEHREVYIDSLPVTPDSLVLIRFAIDLNGQPEPDMVRN</sequence>
<accession>A0ABQ0XBL5</accession>
<dbReference type="Proteomes" id="UP000321409">
    <property type="component" value="Unassembled WGS sequence"/>
</dbReference>
<evidence type="ECO:0008006" key="3">
    <source>
        <dbReference type="Google" id="ProtNLM"/>
    </source>
</evidence>
<dbReference type="RefSeq" id="WP_057866072.1">
    <property type="nucleotide sequence ID" value="NZ_BKAB01000012.1"/>
</dbReference>
<evidence type="ECO:0000313" key="2">
    <source>
        <dbReference type="Proteomes" id="UP000321409"/>
    </source>
</evidence>